<dbReference type="GO" id="GO:0008564">
    <property type="term" value="F:protein-exporting ATPase activity"/>
    <property type="evidence" value="ECO:0007669"/>
    <property type="project" value="UniProtKB-EC"/>
</dbReference>
<keyword evidence="2" id="KW-0813">Transport</keyword>
<proteinExistence type="inferred from homology"/>
<dbReference type="Proteomes" id="UP000231203">
    <property type="component" value="Unassembled WGS sequence"/>
</dbReference>
<dbReference type="NCBIfam" id="TIGR02533">
    <property type="entry name" value="type_II_gspE"/>
    <property type="match status" value="1"/>
</dbReference>
<dbReference type="PANTHER" id="PTHR30258">
    <property type="entry name" value="TYPE II SECRETION SYSTEM PROTEIN GSPE-RELATED"/>
    <property type="match status" value="1"/>
</dbReference>
<dbReference type="GO" id="GO:0005524">
    <property type="term" value="F:ATP binding"/>
    <property type="evidence" value="ECO:0007669"/>
    <property type="project" value="UniProtKB-KW"/>
</dbReference>
<gene>
    <name evidence="10" type="primary">gspE</name>
    <name evidence="10" type="ORF">CSA25_04970</name>
</gene>
<dbReference type="Pfam" id="PF05157">
    <property type="entry name" value="MshEN"/>
    <property type="match status" value="1"/>
</dbReference>
<dbReference type="FunFam" id="3.30.450.90:FF:000001">
    <property type="entry name" value="Type II secretion system ATPase GspE"/>
    <property type="match status" value="1"/>
</dbReference>
<evidence type="ECO:0000256" key="4">
    <source>
        <dbReference type="ARBA" id="ARBA00022840"/>
    </source>
</evidence>
<keyword evidence="3" id="KW-0547">Nucleotide-binding</keyword>
<dbReference type="FunFam" id="3.40.50.300:FF:000398">
    <property type="entry name" value="Type IV pilus assembly ATPase PilB"/>
    <property type="match status" value="1"/>
</dbReference>
<dbReference type="PROSITE" id="PS00662">
    <property type="entry name" value="T2SP_E"/>
    <property type="match status" value="1"/>
</dbReference>
<dbReference type="Gene3D" id="3.40.50.300">
    <property type="entry name" value="P-loop containing nucleotide triphosphate hydrolases"/>
    <property type="match status" value="1"/>
</dbReference>
<comment type="similarity">
    <text evidence="1">Belongs to the GSP E family.</text>
</comment>
<evidence type="ECO:0000256" key="5">
    <source>
        <dbReference type="ARBA" id="ARBA00022927"/>
    </source>
</evidence>
<sequence>MEKLIQQFIDRLATFADLDDEQREKIKTACAKDPVRMPKVACDTKLVSESQSLKALGAIYGIEFLEDITFLNPDLSVSGKITRKFLKKNLIVPLKPENQSPVIALNDPSDLSYADEVAMHVGFVDYSLALATRTQILSAVNMIFDQDGDNVQKLMDDIEDDEFLYIEDIEQTSDLLDDTSDAPVIRLVNQMISQSVKAGASDIHIEPFQDELVVRYRIDGILYPMMSPPKMFQSSLISRVKVMAKMNIAEKRIPQDGRAQVRLGNQEIDMRISTVPTNFGERLVIRLLNKSGSFMQISEFGLSPANEQKLHDIFRQNHGIVLVTGPTGSGKTTTLYAGLSEINTPDRSIITVEDPVEYNLKGVGQIQVNQKTGLTFARGLRSIVRQDPDVILIGEIRDIETAEIAIQSALTGHLVFSTLHTNDAPGAVTRLVDLGVEPYLITSSVNHVIAQRLVRVLCPHCREEFILSDADLSSFECINGISPGQKVFRPKGCPKCFNTGYSGRQSIMEILLLDEELKSLILKTSDANLIKEAAIKKGMRTLRSDGLTKVAQGITSLREVLRVTQE</sequence>
<dbReference type="InterPro" id="IPR007831">
    <property type="entry name" value="T2SS_GspE_N"/>
</dbReference>
<dbReference type="InterPro" id="IPR037257">
    <property type="entry name" value="T2SS_E_N_sf"/>
</dbReference>
<dbReference type="GO" id="GO:0015627">
    <property type="term" value="C:type II protein secretion system complex"/>
    <property type="evidence" value="ECO:0007669"/>
    <property type="project" value="InterPro"/>
</dbReference>
<keyword evidence="6" id="KW-1278">Translocase</keyword>
<evidence type="ECO:0000313" key="10">
    <source>
        <dbReference type="EMBL" id="PIE62479.1"/>
    </source>
</evidence>
<accession>A0A2G6MS93</accession>
<keyword evidence="5" id="KW-0653">Protein transport</keyword>
<reference evidence="10 11" key="1">
    <citation type="submission" date="2017-10" db="EMBL/GenBank/DDBJ databases">
        <title>Novel microbial diversity and functional potential in the marine mammal oral microbiome.</title>
        <authorList>
            <person name="Dudek N.K."/>
            <person name="Sun C.L."/>
            <person name="Burstein D."/>
            <person name="Kantor R.S."/>
            <person name="Aliaga Goltsman D.S."/>
            <person name="Bik E.M."/>
            <person name="Thomas B.C."/>
            <person name="Banfield J.F."/>
            <person name="Relman D.A."/>
        </authorList>
    </citation>
    <scope>NUCLEOTIDE SEQUENCE [LARGE SCALE GENOMIC DNA]</scope>
    <source>
        <strain evidence="10">DOLJORAL78_47_202</strain>
    </source>
</reference>
<dbReference type="AlphaFoldDB" id="A0A2G6MS93"/>
<dbReference type="InterPro" id="IPR013369">
    <property type="entry name" value="T2SS_GspE"/>
</dbReference>
<dbReference type="GO" id="GO:0015628">
    <property type="term" value="P:protein secretion by the type II secretion system"/>
    <property type="evidence" value="ECO:0007669"/>
    <property type="project" value="InterPro"/>
</dbReference>
<evidence type="ECO:0000256" key="8">
    <source>
        <dbReference type="ARBA" id="ARBA00034006"/>
    </source>
</evidence>
<dbReference type="Pfam" id="PF00437">
    <property type="entry name" value="T2SSE"/>
    <property type="match status" value="1"/>
</dbReference>
<evidence type="ECO:0000259" key="9">
    <source>
        <dbReference type="PROSITE" id="PS00662"/>
    </source>
</evidence>
<dbReference type="Gene3D" id="3.30.300.160">
    <property type="entry name" value="Type II secretion system, protein E, N-terminal domain"/>
    <property type="match status" value="1"/>
</dbReference>
<dbReference type="CDD" id="cd01129">
    <property type="entry name" value="PulE-GspE-like"/>
    <property type="match status" value="1"/>
</dbReference>
<dbReference type="PANTHER" id="PTHR30258:SF2">
    <property type="entry name" value="COMG OPERON PROTEIN 1"/>
    <property type="match status" value="1"/>
</dbReference>
<dbReference type="Gene3D" id="3.30.450.90">
    <property type="match status" value="1"/>
</dbReference>
<feature type="domain" description="Bacterial type II secretion system protein E" evidence="9">
    <location>
        <begin position="384"/>
        <end position="398"/>
    </location>
</feature>
<comment type="caution">
    <text evidence="10">The sequence shown here is derived from an EMBL/GenBank/DDBJ whole genome shotgun (WGS) entry which is preliminary data.</text>
</comment>
<evidence type="ECO:0000256" key="1">
    <source>
        <dbReference type="ARBA" id="ARBA00006611"/>
    </source>
</evidence>
<protein>
    <recommendedName>
        <fullName evidence="7">protein-secreting ATPase</fullName>
        <ecNumber evidence="7">7.4.2.8</ecNumber>
    </recommendedName>
</protein>
<evidence type="ECO:0000313" key="11">
    <source>
        <dbReference type="Proteomes" id="UP000231203"/>
    </source>
</evidence>
<dbReference type="EMBL" id="PDTI01000041">
    <property type="protein sequence ID" value="PIE62479.1"/>
    <property type="molecule type" value="Genomic_DNA"/>
</dbReference>
<organism evidence="10 11">
    <name type="scientific">Desulfobacter postgatei</name>
    <dbReference type="NCBI Taxonomy" id="2293"/>
    <lineage>
        <taxon>Bacteria</taxon>
        <taxon>Pseudomonadati</taxon>
        <taxon>Thermodesulfobacteriota</taxon>
        <taxon>Desulfobacteria</taxon>
        <taxon>Desulfobacterales</taxon>
        <taxon>Desulfobacteraceae</taxon>
        <taxon>Desulfobacter</taxon>
    </lineage>
</organism>
<dbReference type="GO" id="GO:0016887">
    <property type="term" value="F:ATP hydrolysis activity"/>
    <property type="evidence" value="ECO:0007669"/>
    <property type="project" value="TreeGrafter"/>
</dbReference>
<evidence type="ECO:0000256" key="7">
    <source>
        <dbReference type="ARBA" id="ARBA00024382"/>
    </source>
</evidence>
<dbReference type="EC" id="7.4.2.8" evidence="7"/>
<dbReference type="SUPFAM" id="SSF52540">
    <property type="entry name" value="P-loop containing nucleoside triphosphate hydrolases"/>
    <property type="match status" value="1"/>
</dbReference>
<keyword evidence="4" id="KW-0067">ATP-binding</keyword>
<evidence type="ECO:0000256" key="2">
    <source>
        <dbReference type="ARBA" id="ARBA00022448"/>
    </source>
</evidence>
<comment type="catalytic activity">
    <reaction evidence="8">
        <text>ATP + H2O + cellular proteinSide 1 = ADP + phosphate + cellular proteinSide 2.</text>
        <dbReference type="EC" id="7.4.2.8"/>
    </reaction>
</comment>
<dbReference type="GO" id="GO:0005886">
    <property type="term" value="C:plasma membrane"/>
    <property type="evidence" value="ECO:0007669"/>
    <property type="project" value="TreeGrafter"/>
</dbReference>
<name>A0A2G6MS93_9BACT</name>
<dbReference type="InterPro" id="IPR001482">
    <property type="entry name" value="T2SS/T4SS_dom"/>
</dbReference>
<evidence type="ECO:0000256" key="3">
    <source>
        <dbReference type="ARBA" id="ARBA00022741"/>
    </source>
</evidence>
<dbReference type="InterPro" id="IPR027417">
    <property type="entry name" value="P-loop_NTPase"/>
</dbReference>
<dbReference type="InterPro" id="IPR003593">
    <property type="entry name" value="AAA+_ATPase"/>
</dbReference>
<dbReference type="SMART" id="SM00382">
    <property type="entry name" value="AAA"/>
    <property type="match status" value="1"/>
</dbReference>
<dbReference type="SUPFAM" id="SSF160246">
    <property type="entry name" value="EspE N-terminal domain-like"/>
    <property type="match status" value="1"/>
</dbReference>
<evidence type="ECO:0000256" key="6">
    <source>
        <dbReference type="ARBA" id="ARBA00022967"/>
    </source>
</evidence>